<gene>
    <name evidence="1" type="ORF">VNE69_10056</name>
</gene>
<dbReference type="EMBL" id="CP142735">
    <property type="protein sequence ID" value="WUR04705.1"/>
    <property type="molecule type" value="Genomic_DNA"/>
</dbReference>
<dbReference type="AlphaFoldDB" id="A0AAX4JFB9"/>
<dbReference type="KEGG" id="vnx:VNE69_10056"/>
<reference evidence="1" key="1">
    <citation type="journal article" date="2024" name="BMC Genomics">
        <title>Functional annotation of a divergent genome using sequence and structure-based similarity.</title>
        <authorList>
            <person name="Svedberg D."/>
            <person name="Winiger R.R."/>
            <person name="Berg A."/>
            <person name="Sharma H."/>
            <person name="Tellgren-Roth C."/>
            <person name="Debrunner-Vossbrinck B.A."/>
            <person name="Vossbrinck C.R."/>
            <person name="Barandun J."/>
        </authorList>
    </citation>
    <scope>NUCLEOTIDE SEQUENCE</scope>
    <source>
        <strain evidence="1">Illinois isolate</strain>
    </source>
</reference>
<evidence type="ECO:0000313" key="2">
    <source>
        <dbReference type="Proteomes" id="UP001334084"/>
    </source>
</evidence>
<organism evidence="1 2">
    <name type="scientific">Vairimorpha necatrix</name>
    <dbReference type="NCBI Taxonomy" id="6039"/>
    <lineage>
        <taxon>Eukaryota</taxon>
        <taxon>Fungi</taxon>
        <taxon>Fungi incertae sedis</taxon>
        <taxon>Microsporidia</taxon>
        <taxon>Nosematidae</taxon>
        <taxon>Vairimorpha</taxon>
    </lineage>
</organism>
<sequence>MNIFFFIILIQGFNNIYNTIKSVIINKIEKREFLTIDIETHYLRVDLWFNKNKNELNADLVRKIYYSEIIYERGFIKVLCTNKSIENICTEFEQKLSQEYYKNLDVSIVLIYDTAYIESYQIYCEIVNFLKQKNHEKKTGKFSSELYYENIIENNRLWNRMFNVRKVGNNYYYNSDIVSLDSPLQYIKKNNDRFISFCKNFENVYYFFDLDAKEFYTDDFFSLFKVTLEYENEDEILIVKNLLELYKHIHIDFMYIYYKNLIEEISLNKIKFYDFSFMAKIESNTIRFIHNSKEYVYYIQESADMNNNFTVIDFDCFSSFQKIFGKISIINNTKKCHTVIELFYRLMESNLKVEVILERILSKLGTGINILFLHLLLNEELINESELKMHVVSGIDRSIFMQNLLKKLSDNILSASTYVIKICIFIEGEDFINENDINKDIFGTMKKIENLNAAKKNIQINKKDEFSIIDKKKEIDLLNIYKTVVEFYLKDIENFKETVWKHIFKLVSLFTGLDATICEIYCERLCIKKHEVIRDLRLDIGDIEYTNKIISKNLSKAAQEDVLKKNVKYLEAQIYIMQQKMNEKTLDYEHMKKYKEEVKKILNKINQKTFNKIIKDAINKEVEILYDDDVITKLENKLEKIVRKEIRKVFCDTSMKCLVNQIHVLLGNVLSEYEIEEIENVCRVLRFNIKEHIKKNSKEYFIQI</sequence>
<accession>A0AAX4JFB9</accession>
<dbReference type="Proteomes" id="UP001334084">
    <property type="component" value="Chromosome 10"/>
</dbReference>
<dbReference type="RefSeq" id="XP_065330850.1">
    <property type="nucleotide sequence ID" value="XM_065474778.1"/>
</dbReference>
<evidence type="ECO:0000313" key="1">
    <source>
        <dbReference type="EMBL" id="WUR04705.1"/>
    </source>
</evidence>
<dbReference type="GeneID" id="90542538"/>
<name>A0AAX4JFB9_9MICR</name>
<proteinExistence type="predicted"/>
<protein>
    <submittedName>
        <fullName evidence="1">Uncharacterized protein</fullName>
    </submittedName>
</protein>
<keyword evidence="2" id="KW-1185">Reference proteome</keyword>